<dbReference type="AlphaFoldDB" id="A0A448YY75"/>
<evidence type="ECO:0000256" key="3">
    <source>
        <dbReference type="ARBA" id="ARBA00022989"/>
    </source>
</evidence>
<feature type="transmembrane region" description="Helical" evidence="10">
    <location>
        <begin position="663"/>
        <end position="686"/>
    </location>
</feature>
<keyword evidence="5 10" id="KW-0472">Membrane</keyword>
<keyword evidence="14" id="KW-1185">Reference proteome</keyword>
<feature type="domain" description="G-protein coupled receptors family 3 profile" evidence="11">
    <location>
        <begin position="557"/>
        <end position="854"/>
    </location>
</feature>
<feature type="transmembrane region" description="Helical" evidence="10">
    <location>
        <begin position="806"/>
        <end position="824"/>
    </location>
</feature>
<keyword evidence="9" id="KW-0175">Coiled coil</keyword>
<evidence type="ECO:0000256" key="7">
    <source>
        <dbReference type="ARBA" id="ARBA00023180"/>
    </source>
</evidence>
<feature type="transmembrane region" description="Helical" evidence="10">
    <location>
        <begin position="595"/>
        <end position="617"/>
    </location>
</feature>
<evidence type="ECO:0000256" key="6">
    <source>
        <dbReference type="ARBA" id="ARBA00023170"/>
    </source>
</evidence>
<evidence type="ECO:0000259" key="12">
    <source>
        <dbReference type="Pfam" id="PF01094"/>
    </source>
</evidence>
<feature type="transmembrane region" description="Helical" evidence="10">
    <location>
        <begin position="561"/>
        <end position="583"/>
    </location>
</feature>
<feature type="transmembrane region" description="Helical" evidence="10">
    <location>
        <begin position="768"/>
        <end position="785"/>
    </location>
</feature>
<dbReference type="InterPro" id="IPR017978">
    <property type="entry name" value="GPCR_3_C"/>
</dbReference>
<keyword evidence="2 10" id="KW-0812">Transmembrane</keyword>
<keyword evidence="8" id="KW-0807">Transducer</keyword>
<evidence type="ECO:0000256" key="8">
    <source>
        <dbReference type="ARBA" id="ARBA00023224"/>
    </source>
</evidence>
<evidence type="ECO:0000256" key="2">
    <source>
        <dbReference type="ARBA" id="ARBA00022692"/>
    </source>
</evidence>
<reference evidence="13 14" key="1">
    <citation type="submission" date="2019-01" db="EMBL/GenBank/DDBJ databases">
        <authorList>
            <person name="Ferrante I. M."/>
        </authorList>
    </citation>
    <scope>NUCLEOTIDE SEQUENCE [LARGE SCALE GENOMIC DNA]</scope>
    <source>
        <strain evidence="13 14">B856</strain>
    </source>
</reference>
<dbReference type="GO" id="GO:0038039">
    <property type="term" value="C:G protein-coupled receptor heterodimeric complex"/>
    <property type="evidence" value="ECO:0007669"/>
    <property type="project" value="TreeGrafter"/>
</dbReference>
<dbReference type="InterPro" id="IPR002455">
    <property type="entry name" value="GPCR3_GABA-B"/>
</dbReference>
<dbReference type="InterPro" id="IPR000337">
    <property type="entry name" value="GPCR_3"/>
</dbReference>
<proteinExistence type="predicted"/>
<dbReference type="PANTHER" id="PTHR10519:SF20">
    <property type="entry name" value="G-PROTEIN COUPLED RECEPTOR 156-RELATED"/>
    <property type="match status" value="1"/>
</dbReference>
<evidence type="ECO:0000256" key="10">
    <source>
        <dbReference type="SAM" id="Phobius"/>
    </source>
</evidence>
<dbReference type="GO" id="GO:0004965">
    <property type="term" value="F:G protein-coupled GABA receptor activity"/>
    <property type="evidence" value="ECO:0007669"/>
    <property type="project" value="InterPro"/>
</dbReference>
<keyword evidence="4" id="KW-0297">G-protein coupled receptor</keyword>
<evidence type="ECO:0000256" key="1">
    <source>
        <dbReference type="ARBA" id="ARBA00004141"/>
    </source>
</evidence>
<dbReference type="Pfam" id="PF00003">
    <property type="entry name" value="7tm_3"/>
    <property type="match status" value="1"/>
</dbReference>
<feature type="transmembrane region" description="Helical" evidence="10">
    <location>
        <begin position="712"/>
        <end position="733"/>
    </location>
</feature>
<evidence type="ECO:0000313" key="14">
    <source>
        <dbReference type="Proteomes" id="UP000291116"/>
    </source>
</evidence>
<dbReference type="Gene3D" id="3.40.50.2300">
    <property type="match status" value="2"/>
</dbReference>
<dbReference type="EMBL" id="CAACVS010000037">
    <property type="protein sequence ID" value="VEU34705.1"/>
    <property type="molecule type" value="Genomic_DNA"/>
</dbReference>
<evidence type="ECO:0000256" key="4">
    <source>
        <dbReference type="ARBA" id="ARBA00023040"/>
    </source>
</evidence>
<evidence type="ECO:0008006" key="15">
    <source>
        <dbReference type="Google" id="ProtNLM"/>
    </source>
</evidence>
<keyword evidence="3 10" id="KW-1133">Transmembrane helix</keyword>
<feature type="domain" description="Receptor ligand binding region" evidence="12">
    <location>
        <begin position="102"/>
        <end position="478"/>
    </location>
</feature>
<dbReference type="InterPro" id="IPR028082">
    <property type="entry name" value="Peripla_BP_I"/>
</dbReference>
<dbReference type="PRINTS" id="PR00248">
    <property type="entry name" value="GPCRMGR"/>
</dbReference>
<dbReference type="OrthoDB" id="43432at2759"/>
<evidence type="ECO:0000313" key="13">
    <source>
        <dbReference type="EMBL" id="VEU34705.1"/>
    </source>
</evidence>
<feature type="transmembrane region" description="Helical" evidence="10">
    <location>
        <begin position="830"/>
        <end position="852"/>
    </location>
</feature>
<gene>
    <name evidence="13" type="ORF">PSNMU_V1.4_AUG-EV-PASAV3_0014330</name>
</gene>
<organism evidence="13 14">
    <name type="scientific">Pseudo-nitzschia multistriata</name>
    <dbReference type="NCBI Taxonomy" id="183589"/>
    <lineage>
        <taxon>Eukaryota</taxon>
        <taxon>Sar</taxon>
        <taxon>Stramenopiles</taxon>
        <taxon>Ochrophyta</taxon>
        <taxon>Bacillariophyta</taxon>
        <taxon>Bacillariophyceae</taxon>
        <taxon>Bacillariophycidae</taxon>
        <taxon>Bacillariales</taxon>
        <taxon>Bacillariaceae</taxon>
        <taxon>Pseudo-nitzschia</taxon>
    </lineage>
</organism>
<evidence type="ECO:0000259" key="11">
    <source>
        <dbReference type="Pfam" id="PF00003"/>
    </source>
</evidence>
<dbReference type="SUPFAM" id="SSF53822">
    <property type="entry name" value="Periplasmic binding protein-like I"/>
    <property type="match status" value="1"/>
</dbReference>
<keyword evidence="7" id="KW-0325">Glycoprotein</keyword>
<protein>
    <recommendedName>
        <fullName evidence="15">G-protein coupled receptors family 3 profile domain-containing protein</fullName>
    </recommendedName>
</protein>
<sequence>MMSYLMQSTAPTLEEGCLLVSRIPLKRMGIEHIETYSYKCDILSNSNLPIPSVNILSDIDDRSVENTNANGSKDERASCNMVTLATLSTHEGLPFRGGYEEALAVRLAIKHLNDGDGSLIKEVEGLDKKCNIDFNVDTIDTKYNPGETLQSVVKRIESDSLGPPCVFLGAQPSFVTGPVAALVNMYGYPQISSENVAQLTRQSVGRPLLTINFPDDVTTTKAFVWYLKKKKIKHLAVLVVNDQYGLGFLDRLQRQVAIEKDVLDVKPFYLNVDGSNLEETMIDIRNSMYRFILCLQHGTLIRVHTMMKNAVQNNVAGNGKHNWFFIYDLPEELFDSIQNDFSLYKAYHGVGFFGPAGGKPSSNHDSPSLYESFHKQLLALKEDEELISSLVADNGNTSPPTQRNETIQFLLNDESFLDLPSRDMLPYLYESAILAGLTACSTARDGIHLTGKEFNKAVRKNNFQSITGHVRFDANTGRRCDNSTYFSMVNHIGKHYDYFDDSNTSHSEGRFDFEWVTTDVLNEGKWEEIAPFTYSSNSTDLPDAVEPFEEKSEVMSSGFKVFAYVLCTVSVTISIGLAIWTLIHRKERIIRASQPFFLLAICCGTILLAATIIPMTFDVAPSHFMNENGEFYDVSERNCRDWNVIEEEEKQCVEMPQSTDDRMMFACTSIVWLATIGTTIIISALATKTYRINKIMQAAKRFKRVQVRVRDVVWPMVAFWFVNVVILSLLTAFDPVHYDVVAVNFDAFGRPSTSNAYCDFNVYNHSKYFAPIILLNSAVLWFALYQSWLARDLSTEFQESEHIYKAVMVMLVVTFVGMPGVFIARRNLNANLFLGSAVIFVMCISVSLMLFYPKIRYIHGTENQRFTDSKKELIRSKTLVFNASRSSMVPFKPGEKDADGEIIYSAKSRRELIIENNKLKDELKNLEESVQLEEIKEQTSYSDDLLSNSSELE</sequence>
<evidence type="ECO:0000256" key="5">
    <source>
        <dbReference type="ARBA" id="ARBA00023136"/>
    </source>
</evidence>
<feature type="coiled-coil region" evidence="9">
    <location>
        <begin position="909"/>
        <end position="936"/>
    </location>
</feature>
<evidence type="ECO:0000256" key="9">
    <source>
        <dbReference type="SAM" id="Coils"/>
    </source>
</evidence>
<dbReference type="Proteomes" id="UP000291116">
    <property type="component" value="Unassembled WGS sequence"/>
</dbReference>
<accession>A0A448YY75</accession>
<dbReference type="InterPro" id="IPR001828">
    <property type="entry name" value="ANF_lig-bd_rcpt"/>
</dbReference>
<keyword evidence="6" id="KW-0675">Receptor</keyword>
<dbReference type="Pfam" id="PF01094">
    <property type="entry name" value="ANF_receptor"/>
    <property type="match status" value="1"/>
</dbReference>
<name>A0A448YY75_9STRA</name>
<dbReference type="PANTHER" id="PTHR10519">
    <property type="entry name" value="GABA-B RECEPTOR"/>
    <property type="match status" value="1"/>
</dbReference>
<comment type="subcellular location">
    <subcellularLocation>
        <location evidence="1">Membrane</location>
        <topology evidence="1">Multi-pass membrane protein</topology>
    </subcellularLocation>
</comment>